<protein>
    <submittedName>
        <fullName evidence="2">Polymer-forming cytoskeletal protein</fullName>
    </submittedName>
</protein>
<comment type="caution">
    <text evidence="2">The sequence shown here is derived from an EMBL/GenBank/DDBJ whole genome shotgun (WGS) entry which is preliminary data.</text>
</comment>
<dbReference type="Proteomes" id="UP000824267">
    <property type="component" value="Unassembled WGS sequence"/>
</dbReference>
<dbReference type="PANTHER" id="PTHR35024">
    <property type="entry name" value="HYPOTHETICAL CYTOSOLIC PROTEIN"/>
    <property type="match status" value="1"/>
</dbReference>
<proteinExistence type="inferred from homology"/>
<evidence type="ECO:0000313" key="2">
    <source>
        <dbReference type="EMBL" id="HIW87787.1"/>
    </source>
</evidence>
<evidence type="ECO:0000313" key="3">
    <source>
        <dbReference type="Proteomes" id="UP000824267"/>
    </source>
</evidence>
<reference evidence="2" key="1">
    <citation type="journal article" date="2021" name="PeerJ">
        <title>Extensive microbial diversity within the chicken gut microbiome revealed by metagenomics and culture.</title>
        <authorList>
            <person name="Gilroy R."/>
            <person name="Ravi A."/>
            <person name="Getino M."/>
            <person name="Pursley I."/>
            <person name="Horton D.L."/>
            <person name="Alikhan N.F."/>
            <person name="Baker D."/>
            <person name="Gharbi K."/>
            <person name="Hall N."/>
            <person name="Watson M."/>
            <person name="Adriaenssens E.M."/>
            <person name="Foster-Nyarko E."/>
            <person name="Jarju S."/>
            <person name="Secka A."/>
            <person name="Antonio M."/>
            <person name="Oren A."/>
            <person name="Chaudhuri R.R."/>
            <person name="La Ragione R."/>
            <person name="Hildebrand F."/>
            <person name="Pallen M.J."/>
        </authorList>
    </citation>
    <scope>NUCLEOTIDE SEQUENCE</scope>
    <source>
        <strain evidence="2">Gambia16-930</strain>
    </source>
</reference>
<dbReference type="AlphaFoldDB" id="A0A9D1RJI0"/>
<sequence>MAKFEQDEQMLNVISKGTSIKGDVISDGDMRVDGMIEGNLIVKGKLFMGQTGMINGTIASQDADLAGSVIGNINVKGLLTLLSESKIKGDLKIGQLSIEPGAQFSGHCSMGEEPCNVQEAVSENISEQYN</sequence>
<dbReference type="PANTHER" id="PTHR35024:SF4">
    <property type="entry name" value="POLYMER-FORMING CYTOSKELETAL PROTEIN"/>
    <property type="match status" value="1"/>
</dbReference>
<dbReference type="Pfam" id="PF04519">
    <property type="entry name" value="Bactofilin"/>
    <property type="match status" value="1"/>
</dbReference>
<organism evidence="2 3">
    <name type="scientific">Candidatus Onthomorpha intestinigallinarum</name>
    <dbReference type="NCBI Taxonomy" id="2840880"/>
    <lineage>
        <taxon>Bacteria</taxon>
        <taxon>Pseudomonadati</taxon>
        <taxon>Bacteroidota</taxon>
        <taxon>Bacteroidia</taxon>
        <taxon>Bacteroidales</taxon>
        <taxon>Candidatus Onthomorpha</taxon>
    </lineage>
</organism>
<evidence type="ECO:0000256" key="1">
    <source>
        <dbReference type="ARBA" id="ARBA00044755"/>
    </source>
</evidence>
<dbReference type="EMBL" id="DXGG01000186">
    <property type="protein sequence ID" value="HIW87787.1"/>
    <property type="molecule type" value="Genomic_DNA"/>
</dbReference>
<comment type="similarity">
    <text evidence="1">Belongs to the bactofilin family.</text>
</comment>
<reference evidence="2" key="2">
    <citation type="submission" date="2021-04" db="EMBL/GenBank/DDBJ databases">
        <authorList>
            <person name="Gilroy R."/>
        </authorList>
    </citation>
    <scope>NUCLEOTIDE SEQUENCE</scope>
    <source>
        <strain evidence="2">Gambia16-930</strain>
    </source>
</reference>
<accession>A0A9D1RJI0</accession>
<name>A0A9D1RJI0_9BACT</name>
<gene>
    <name evidence="2" type="ORF">IAC47_05895</name>
</gene>
<dbReference type="InterPro" id="IPR007607">
    <property type="entry name" value="BacA/B"/>
</dbReference>